<dbReference type="InParanoid" id="A0A7F5R4J2"/>
<feature type="chain" id="PRO_5028872556" evidence="1">
    <location>
        <begin position="22"/>
        <end position="379"/>
    </location>
</feature>
<evidence type="ECO:0000259" key="2">
    <source>
        <dbReference type="Pfam" id="PF26080"/>
    </source>
</evidence>
<reference evidence="4" key="1">
    <citation type="submission" date="2025-08" db="UniProtKB">
        <authorList>
            <consortium name="RefSeq"/>
        </authorList>
    </citation>
    <scope>IDENTIFICATION</scope>
    <source>
        <tissue evidence="4">Entire body</tissue>
    </source>
</reference>
<dbReference type="Proteomes" id="UP000192223">
    <property type="component" value="Unplaced"/>
</dbReference>
<dbReference type="AlphaFoldDB" id="A0A7F5R4J2"/>
<proteinExistence type="predicted"/>
<dbReference type="KEGG" id="apln:108738702"/>
<dbReference type="PANTHER" id="PTHR33236">
    <property type="entry name" value="INTRAFLAGELLAR TRANSPORT PROTEIN 122 FAMILY PROTEIN-RELATED"/>
    <property type="match status" value="1"/>
</dbReference>
<dbReference type="Gene3D" id="2.60.120.290">
    <property type="entry name" value="Spermadhesin, CUB domain"/>
    <property type="match status" value="1"/>
</dbReference>
<dbReference type="InterPro" id="IPR035914">
    <property type="entry name" value="Sperma_CUB_dom_sf"/>
</dbReference>
<sequence length="379" mass="42044">MARSLKISLVLVAAYLTPTLCGFFDYTDVEDPFAMVWTARDQLIREPNSACQAVLEDSSVIEGVCKNRAECRLAGGIPRQSCGIFSTCCTFAKSCGGTTSAKITNFQSGNTISAFSKPCHYTVKLHNKNICQMRVDFIRMTLAPPSVDNSSMTVTCNTDLFFVDKFPRIPAICGRNDGQHMYIPVNATEGTMSVTLSILMTDRYTHPHLPIPNWHIRVTQLECPGTRSAFTTENAAATDYNLIAPSGCLQYYPERKGVFKSFGYDITRPDISRYTVNQKYAICFKRPKDACGIKFYANYFQISPQYGRLETTCDDHLFIPGLVSPVNMVGKVCDHKSGSTFVSETPGPLYVYFESDGMSDIQGKTDVGFDIGYDVMTVC</sequence>
<dbReference type="OrthoDB" id="6378913at2759"/>
<evidence type="ECO:0000313" key="4">
    <source>
        <dbReference type="RefSeq" id="XP_025830797.1"/>
    </source>
</evidence>
<protein>
    <submittedName>
        <fullName evidence="4">Uncharacterized protein LOC108738702</fullName>
    </submittedName>
</protein>
<feature type="domain" description="CUB" evidence="2">
    <location>
        <begin position="245"/>
        <end position="374"/>
    </location>
</feature>
<accession>A0A7F5R4J2</accession>
<keyword evidence="3" id="KW-1185">Reference proteome</keyword>
<dbReference type="GeneID" id="108738702"/>
<feature type="signal peptide" evidence="1">
    <location>
        <begin position="1"/>
        <end position="21"/>
    </location>
</feature>
<dbReference type="InterPro" id="IPR058698">
    <property type="entry name" value="CUB_metazoa"/>
</dbReference>
<gene>
    <name evidence="4" type="primary">LOC108738702</name>
</gene>
<keyword evidence="1" id="KW-0732">Signal</keyword>
<dbReference type="Pfam" id="PF26080">
    <property type="entry name" value="CUB_animal"/>
    <property type="match status" value="1"/>
</dbReference>
<name>A0A7F5R4J2_AGRPL</name>
<evidence type="ECO:0000256" key="1">
    <source>
        <dbReference type="SAM" id="SignalP"/>
    </source>
</evidence>
<dbReference type="RefSeq" id="XP_025830797.1">
    <property type="nucleotide sequence ID" value="XM_025975012.1"/>
</dbReference>
<organism evidence="3 4">
    <name type="scientific">Agrilus planipennis</name>
    <name type="common">Emerald ash borer</name>
    <name type="synonym">Agrilus marcopoli</name>
    <dbReference type="NCBI Taxonomy" id="224129"/>
    <lineage>
        <taxon>Eukaryota</taxon>
        <taxon>Metazoa</taxon>
        <taxon>Ecdysozoa</taxon>
        <taxon>Arthropoda</taxon>
        <taxon>Hexapoda</taxon>
        <taxon>Insecta</taxon>
        <taxon>Pterygota</taxon>
        <taxon>Neoptera</taxon>
        <taxon>Endopterygota</taxon>
        <taxon>Coleoptera</taxon>
        <taxon>Polyphaga</taxon>
        <taxon>Elateriformia</taxon>
        <taxon>Buprestoidea</taxon>
        <taxon>Buprestidae</taxon>
        <taxon>Agrilinae</taxon>
        <taxon>Agrilus</taxon>
    </lineage>
</organism>
<dbReference type="PANTHER" id="PTHR33236:SF12">
    <property type="entry name" value="CUB DOMAIN-CONTAINING PROTEIN-RELATED"/>
    <property type="match status" value="1"/>
</dbReference>
<evidence type="ECO:0000313" key="3">
    <source>
        <dbReference type="Proteomes" id="UP000192223"/>
    </source>
</evidence>